<reference evidence="9" key="1">
    <citation type="submission" date="2022-09" db="EMBL/GenBank/DDBJ databases">
        <authorList>
            <person name="Kristyanto S."/>
            <person name="Jung J."/>
            <person name="Jeon C.O."/>
        </authorList>
    </citation>
    <scope>NUCLEOTIDE SEQUENCE</scope>
    <source>
        <strain evidence="9">MSW5</strain>
    </source>
</reference>
<dbReference type="Proteomes" id="UP001151478">
    <property type="component" value="Unassembled WGS sequence"/>
</dbReference>
<evidence type="ECO:0000313" key="8">
    <source>
        <dbReference type="EMBL" id="MDD7912909.1"/>
    </source>
</evidence>
<dbReference type="InterPro" id="IPR044068">
    <property type="entry name" value="CB"/>
</dbReference>
<dbReference type="PROSITE" id="PS51898">
    <property type="entry name" value="TYR_RECOMBINASE"/>
    <property type="match status" value="1"/>
</dbReference>
<dbReference type="Gene3D" id="1.10.443.10">
    <property type="entry name" value="Intergrase catalytic core"/>
    <property type="match status" value="1"/>
</dbReference>
<dbReference type="InterPro" id="IPR010998">
    <property type="entry name" value="Integrase_recombinase_N"/>
</dbReference>
<comment type="caution">
    <text evidence="9">The sequence shown here is derived from an EMBL/GenBank/DDBJ whole genome shotgun (WGS) entry which is preliminary data.</text>
</comment>
<sequence>MSTTQKIRNVLVLVDFVPAELRENKTWKIVYYVKCPIDNKLKRKQNRVKPLKSITERRKLARKMVLELNKKLERGWNPLLNDNEIRGFVKFSDAARLFLDRTVKEVKNQDKRADTLRSYKSFIKNISDYLEEIKEQDMFVIKFKDELVRDFLDVVYYDRDNSARTRNNYLNFIKTFSDWLIRHKYISQNPTTRIELIPEKTKEREVIPDGTLKEIFKFLKEKKENYYMVCLICYYCLVRRTEITKLKVSDVILKNGVIYVNKNVAKNKKSMPVTIPDVLIPFLVNHLKNAEMGDYLFSDNYLPGRNKLPPKKISDEWVKVRTALNLPKKYQWYSLKDTGITNLLKAGVPPIAVRDQARHHSITQTEAYTPKEILKANVDIKTVKI</sequence>
<accession>A0ABT5SCP8</accession>
<keyword evidence="3 5" id="KW-0238">DNA-binding</keyword>
<comment type="similarity">
    <text evidence="1">Belongs to the 'phage' integrase family.</text>
</comment>
<keyword evidence="10" id="KW-1185">Reference proteome</keyword>
<keyword evidence="2" id="KW-0229">DNA integration</keyword>
<dbReference type="CDD" id="cd00397">
    <property type="entry name" value="DNA_BRE_C"/>
    <property type="match status" value="1"/>
</dbReference>
<protein>
    <submittedName>
        <fullName evidence="9">Site-specific integrase</fullName>
    </submittedName>
</protein>
<organism evidence="9 10">
    <name type="scientific">Polaribacter ponticola</name>
    <dbReference type="NCBI Taxonomy" id="2978475"/>
    <lineage>
        <taxon>Bacteria</taxon>
        <taxon>Pseudomonadati</taxon>
        <taxon>Bacteroidota</taxon>
        <taxon>Flavobacteriia</taxon>
        <taxon>Flavobacteriales</taxon>
        <taxon>Flavobacteriaceae</taxon>
    </lineage>
</organism>
<evidence type="ECO:0000256" key="3">
    <source>
        <dbReference type="ARBA" id="ARBA00023125"/>
    </source>
</evidence>
<dbReference type="PROSITE" id="PS51900">
    <property type="entry name" value="CB"/>
    <property type="match status" value="1"/>
</dbReference>
<dbReference type="InterPro" id="IPR050090">
    <property type="entry name" value="Tyrosine_recombinase_XerCD"/>
</dbReference>
<dbReference type="PANTHER" id="PTHR30349">
    <property type="entry name" value="PHAGE INTEGRASE-RELATED"/>
    <property type="match status" value="1"/>
</dbReference>
<proteinExistence type="inferred from homology"/>
<reference evidence="9" key="2">
    <citation type="submission" date="2023-02" db="EMBL/GenBank/DDBJ databases">
        <title>Polaribacter ponticola sp. nov., isolated from seawater.</title>
        <authorList>
            <person name="Baek J.H."/>
            <person name="Kim J.M."/>
            <person name="Choi D.G."/>
            <person name="Jeon C.O."/>
        </authorList>
    </citation>
    <scope>NUCLEOTIDE SEQUENCE</scope>
    <source>
        <strain evidence="9">MSW5</strain>
    </source>
</reference>
<evidence type="ECO:0000259" key="6">
    <source>
        <dbReference type="PROSITE" id="PS51898"/>
    </source>
</evidence>
<gene>
    <name evidence="8" type="ORF">N5A56_000005</name>
    <name evidence="9" type="ORF">N5A56_016320</name>
</gene>
<evidence type="ECO:0000259" key="7">
    <source>
        <dbReference type="PROSITE" id="PS51900"/>
    </source>
</evidence>
<dbReference type="SUPFAM" id="SSF56349">
    <property type="entry name" value="DNA breaking-rejoining enzymes"/>
    <property type="match status" value="1"/>
</dbReference>
<evidence type="ECO:0000256" key="1">
    <source>
        <dbReference type="ARBA" id="ARBA00008857"/>
    </source>
</evidence>
<evidence type="ECO:0000256" key="5">
    <source>
        <dbReference type="PROSITE-ProRule" id="PRU01248"/>
    </source>
</evidence>
<dbReference type="EMBL" id="JAOSLC020000001">
    <property type="protein sequence ID" value="MDD7912909.1"/>
    <property type="molecule type" value="Genomic_DNA"/>
</dbReference>
<evidence type="ECO:0000256" key="4">
    <source>
        <dbReference type="ARBA" id="ARBA00023172"/>
    </source>
</evidence>
<keyword evidence="4" id="KW-0233">DNA recombination</keyword>
<name>A0ABT5SCP8_9FLAO</name>
<evidence type="ECO:0000313" key="10">
    <source>
        <dbReference type="Proteomes" id="UP001151478"/>
    </source>
</evidence>
<feature type="domain" description="Core-binding (CB)" evidence="7">
    <location>
        <begin position="89"/>
        <end position="181"/>
    </location>
</feature>
<evidence type="ECO:0000256" key="2">
    <source>
        <dbReference type="ARBA" id="ARBA00022908"/>
    </source>
</evidence>
<dbReference type="EMBL" id="JAOSLC020000003">
    <property type="protein sequence ID" value="MDD7915891.1"/>
    <property type="molecule type" value="Genomic_DNA"/>
</dbReference>
<dbReference type="InterPro" id="IPR013762">
    <property type="entry name" value="Integrase-like_cat_sf"/>
</dbReference>
<dbReference type="InterPro" id="IPR002104">
    <property type="entry name" value="Integrase_catalytic"/>
</dbReference>
<feature type="domain" description="Tyr recombinase" evidence="6">
    <location>
        <begin position="205"/>
        <end position="385"/>
    </location>
</feature>
<dbReference type="PANTHER" id="PTHR30349:SF41">
    <property type="entry name" value="INTEGRASE_RECOMBINASE PROTEIN MJ0367-RELATED"/>
    <property type="match status" value="1"/>
</dbReference>
<dbReference type="RefSeq" id="WP_265726391.1">
    <property type="nucleotide sequence ID" value="NZ_JAOSLC020000001.1"/>
</dbReference>
<evidence type="ECO:0000313" key="9">
    <source>
        <dbReference type="EMBL" id="MDD7915891.1"/>
    </source>
</evidence>
<dbReference type="Pfam" id="PF00589">
    <property type="entry name" value="Phage_integrase"/>
    <property type="match status" value="1"/>
</dbReference>
<dbReference type="Gene3D" id="1.10.150.130">
    <property type="match status" value="1"/>
</dbReference>
<dbReference type="InterPro" id="IPR011010">
    <property type="entry name" value="DNA_brk_join_enz"/>
</dbReference>